<accession>G4RMX6</accession>
<dbReference type="RefSeq" id="WP_014126177.1">
    <property type="nucleotide sequence ID" value="NC_016070.1"/>
</dbReference>
<dbReference type="EMBL" id="FN869859">
    <property type="protein sequence ID" value="CCC80920.1"/>
    <property type="molecule type" value="Genomic_DNA"/>
</dbReference>
<dbReference type="KEGG" id="ttn:TTX_0244"/>
<sequence>MEIEISYKRRRRPQSEERSQAIVFKIRQTLRSLSFDATPRQPYKFYYRGKKPQKVGEVLEVSAKCNNGMIPIVPWPL</sequence>
<dbReference type="AlphaFoldDB" id="G4RMX6"/>
<evidence type="ECO:0000313" key="1">
    <source>
        <dbReference type="EMBL" id="CCC80920.1"/>
    </source>
</evidence>
<proteinExistence type="predicted"/>
<dbReference type="PATRIC" id="fig|768679.9.peg.257"/>
<reference evidence="1 2" key="1">
    <citation type="journal article" date="2011" name="PLoS ONE">
        <title>The complete genome sequence of Thermoproteus tenax: a physiologically versatile member of the Crenarchaeota.</title>
        <authorList>
            <person name="Siebers B."/>
            <person name="Zaparty M."/>
            <person name="Raddatz G."/>
            <person name="Tjaden B."/>
            <person name="Albers S.V."/>
            <person name="Bell S.D."/>
            <person name="Blombach F."/>
            <person name="Kletzin A."/>
            <person name="Kyrpides N."/>
            <person name="Lanz C."/>
            <person name="Plagens A."/>
            <person name="Rampp M."/>
            <person name="Rosinus A."/>
            <person name="von Jan M."/>
            <person name="Makarova K.S."/>
            <person name="Klenk H.P."/>
            <person name="Schuster S.C."/>
            <person name="Hensel R."/>
        </authorList>
    </citation>
    <scope>NUCLEOTIDE SEQUENCE [LARGE SCALE GENOMIC DNA]</scope>
    <source>
        <strain evidence="2">ATCC 35583 / DSM 2078 / JCM 9277 / NBRC 100435 / Kra 1</strain>
    </source>
</reference>
<dbReference type="PaxDb" id="768679-TTX_0244"/>
<dbReference type="HOGENOM" id="CLU_2629925_0_0_2"/>
<organism evidence="1 2">
    <name type="scientific">Thermoproteus tenax (strain ATCC 35583 / DSM 2078 / JCM 9277 / NBRC 100435 / Kra 1)</name>
    <dbReference type="NCBI Taxonomy" id="768679"/>
    <lineage>
        <taxon>Archaea</taxon>
        <taxon>Thermoproteota</taxon>
        <taxon>Thermoprotei</taxon>
        <taxon>Thermoproteales</taxon>
        <taxon>Thermoproteaceae</taxon>
        <taxon>Thermoproteus</taxon>
    </lineage>
</organism>
<dbReference type="Proteomes" id="UP000002654">
    <property type="component" value="Chromosome"/>
</dbReference>
<keyword evidence="2" id="KW-1185">Reference proteome</keyword>
<protein>
    <submittedName>
        <fullName evidence="1">Uncharacterized protein</fullName>
    </submittedName>
</protein>
<gene>
    <name evidence="1" type="ordered locus">TTX_0244</name>
</gene>
<name>G4RMX6_THETK</name>
<evidence type="ECO:0000313" key="2">
    <source>
        <dbReference type="Proteomes" id="UP000002654"/>
    </source>
</evidence>
<dbReference type="GeneID" id="11263253"/>
<dbReference type="STRING" id="768679.TTX_0244"/>